<feature type="coiled-coil region" evidence="1">
    <location>
        <begin position="8"/>
        <end position="59"/>
    </location>
</feature>
<feature type="coiled-coil region" evidence="1">
    <location>
        <begin position="870"/>
        <end position="900"/>
    </location>
</feature>
<keyword evidence="3" id="KW-1185">Reference proteome</keyword>
<gene>
    <name evidence="2" type="ORF">QHG74_05070</name>
</gene>
<evidence type="ECO:0000313" key="3">
    <source>
        <dbReference type="Proteomes" id="UP001292913"/>
    </source>
</evidence>
<name>A0ABU5HLK9_9BACE</name>
<reference evidence="2 3" key="1">
    <citation type="submission" date="2023-04" db="EMBL/GenBank/DDBJ databases">
        <title>Bacteroides pacosi sp. nov., isolated from the fecal material of an alpaca.</title>
        <authorList>
            <person name="Miller S."/>
            <person name="Hendry M."/>
            <person name="King J."/>
            <person name="Sankaranarayanan K."/>
            <person name="Lawson P.A."/>
        </authorList>
    </citation>
    <scope>NUCLEOTIDE SEQUENCE [LARGE SCALE GENOMIC DNA]</scope>
    <source>
        <strain evidence="2 3">A2-P53</strain>
    </source>
</reference>
<evidence type="ECO:0000313" key="2">
    <source>
        <dbReference type="EMBL" id="MDY7257084.1"/>
    </source>
</evidence>
<dbReference type="EMBL" id="JARZAK010000002">
    <property type="protein sequence ID" value="MDY7257084.1"/>
    <property type="molecule type" value="Genomic_DNA"/>
</dbReference>
<feature type="coiled-coil region" evidence="1">
    <location>
        <begin position="135"/>
        <end position="190"/>
    </location>
</feature>
<accession>A0ABU5HLK9</accession>
<feature type="coiled-coil region" evidence="1">
    <location>
        <begin position="424"/>
        <end position="526"/>
    </location>
</feature>
<dbReference type="RefSeq" id="WP_322019278.1">
    <property type="nucleotide sequence ID" value="NZ_JARZAK010000002.1"/>
</dbReference>
<proteinExistence type="predicted"/>
<feature type="coiled-coil region" evidence="1">
    <location>
        <begin position="1223"/>
        <end position="1250"/>
    </location>
</feature>
<evidence type="ECO:0000256" key="1">
    <source>
        <dbReference type="SAM" id="Coils"/>
    </source>
</evidence>
<protein>
    <recommendedName>
        <fullName evidence="4">Phage tail tape measure protein</fullName>
    </recommendedName>
</protein>
<organism evidence="2 3">
    <name type="scientific">Bacteroides vicugnae</name>
    <dbReference type="NCBI Taxonomy" id="3037989"/>
    <lineage>
        <taxon>Bacteria</taxon>
        <taxon>Pseudomonadati</taxon>
        <taxon>Bacteroidota</taxon>
        <taxon>Bacteroidia</taxon>
        <taxon>Bacteroidales</taxon>
        <taxon>Bacteroidaceae</taxon>
        <taxon>Bacteroides</taxon>
    </lineage>
</organism>
<comment type="caution">
    <text evidence="2">The sequence shown here is derived from an EMBL/GenBank/DDBJ whole genome shotgun (WGS) entry which is preliminary data.</text>
</comment>
<dbReference type="Proteomes" id="UP001292913">
    <property type="component" value="Unassembled WGS sequence"/>
</dbReference>
<keyword evidence="1" id="KW-0175">Coiled coil</keyword>
<evidence type="ECO:0008006" key="4">
    <source>
        <dbReference type="Google" id="ProtNLM"/>
    </source>
</evidence>
<sequence>MAGLKFTLEADVKKLQELRKEIEKITVAIGKLPSDSPQIRKLEAQLSKLRKEYDGIETLLSKVQLMGKELAKSEDLIKHTRKQTDETKKATEIFIAEAGSLKLLGKQAKDLTKEWLAMSAVRRESEAGRNKMNEIAKISAQIDIEKNNLRSLQKEYINAQKIQELQEGSIKSLRAELSNLNAVYDSLSRSQRKGVYGKELLNGIQAVNNELIEAERASGRFQRTVGQYERAWDGLGYQIQTISREIPNFFINLQTGIISLTNNIPYLADEIRKARIEYQRLKAEGQAAIPVWKQIVKSVMSPQTALIAAISLFTLYRQEISEWIKGIGKAKEVNENLLSAEQELALARKSAWGNIAKEQSQLDTLYNKLKNVTLSTTERNAAVREWVKNYKAHSDILDGEKVSIDKLKQSYAALSKEIYNKAVADKYSEKAAELAVKIADARTKANYQLKDVLEAQAKSENAQREYEEKQRRYGNTDNYDEQQELLRFKMAASTAKNQLNSQQEIQEQLKKNLANLTDTYNVFIEQINKYQPFAAPKEGTYDYWQQQVEIADNALKQIQDSYLKVLKSGSTQGVPEEVTKQYNALIKQKTEAEEKLKIYDDKGLSKEYNSIVDQNQKISDLMDKQSIERKRREEDLENQVAQSRIDAMAEGEAKIRAQRELDNKKEIQDLKRQREDYIRTEIEFQKKIFNERERLSSTHIKNYKKKTFDPSSVSVDTTEWDTIIKNTQKRQAIDWYKPLLKQYQSYTDQRIAIEKEFNNNIALLREAREKAEKTGDTNEVSKVDRSIAKAISEKGKALMQHDFDILKKSPEYVRAFEDLKNTSSETLSSLLEQLEKAKGTAATILNPEDLREYTSTIRKIIDELDSRNPFQALADKLKILQQAERELTEAKSTLDKVNSGEKVASGTKFNTKTGKIDTTYLSAADALSRYNTAKDKAAKANSDFIKAEKAAKAVVDKLTHAITGVGDSIGGTSGEIISLIGDIALFTTNAIDGIATTAQIGKDAITAAEKAVAAVEKASVILGIISAGIQLMQQLNSILPTADRQYEKYAEKVSEINKLTEAVNEYRIAALEAQQAESKWFSEDNLRNLRDYKDLHDEVAEAYKTKAEESQAIYQNKSGGGWITNSWNWLLDNTYGKIWGIDFGRKYREGQTAAINNLRIETRKRSKGFLGTGIGGHSQETEDLVTWARRNGLGELFDNDDLINKTVAENILNNYGDKLVGQTKETLEALLELREKYDEYTQQLHEYVSSLYEPLVDNFVDSIWAWFDEGKDALDSFKDYASDTFRDIVSDMLRTIVLDKVVGSFSDDIATLYEEYASGKLNEEELMRKVAERTEGLIGNYEKNIPTLENIMENVNGYLEKAGIDMKGSSSQEASKKGFATASQDSIDELNGRFTALQIAGEEIKNQSVEQTRLLDSINSILLNIDPSQASFNIPDLSNREALNSIFAADIAMRAESNAQLQAAIVNLTGEVQTIKNNVGEMLTFSAEDRINQQTIAENSSSLNKNLPKITQTLDGIKQNTNGLSRR</sequence>